<dbReference type="FunFam" id="3.30.559.70:FF:000007">
    <property type="entry name" value="Carnitine O-acetyltransferase, mitochondrial"/>
    <property type="match status" value="1"/>
</dbReference>
<evidence type="ECO:0000256" key="13">
    <source>
        <dbReference type="ARBA" id="ARBA00023315"/>
    </source>
</evidence>
<dbReference type="PROSITE" id="PS00440">
    <property type="entry name" value="ACYLTRANSF_C_2"/>
    <property type="match status" value="1"/>
</dbReference>
<comment type="caution">
    <text evidence="21">The sequence shown here is derived from an EMBL/GenBank/DDBJ whole genome shotgun (WGS) entry which is preliminary data.</text>
</comment>
<keyword evidence="11" id="KW-0472">Membrane</keyword>
<keyword evidence="13 19" id="KW-0012">Acyltransferase</keyword>
<evidence type="ECO:0000256" key="8">
    <source>
        <dbReference type="ARBA" id="ARBA00022946"/>
    </source>
</evidence>
<dbReference type="EMBL" id="PVWQ01000004">
    <property type="protein sequence ID" value="RDW84199.1"/>
    <property type="molecule type" value="Genomic_DNA"/>
</dbReference>
<evidence type="ECO:0000313" key="22">
    <source>
        <dbReference type="Proteomes" id="UP000256690"/>
    </source>
</evidence>
<dbReference type="RefSeq" id="XP_026605537.1">
    <property type="nucleotide sequence ID" value="XM_026746541.1"/>
</dbReference>
<evidence type="ECO:0000256" key="7">
    <source>
        <dbReference type="ARBA" id="ARBA00022832"/>
    </source>
</evidence>
<keyword evidence="4" id="KW-0813">Transport</keyword>
<evidence type="ECO:0000256" key="11">
    <source>
        <dbReference type="ARBA" id="ARBA00023136"/>
    </source>
</evidence>
<evidence type="ECO:0000256" key="4">
    <source>
        <dbReference type="ARBA" id="ARBA00022448"/>
    </source>
</evidence>
<feature type="domain" description="Choline/carnitine acyltransferase" evidence="20">
    <location>
        <begin position="32"/>
        <end position="468"/>
    </location>
</feature>
<evidence type="ECO:0000256" key="2">
    <source>
        <dbReference type="ARBA" id="ARBA00004443"/>
    </source>
</evidence>
<name>A0A3D8SD10_9EURO</name>
<evidence type="ECO:0000256" key="3">
    <source>
        <dbReference type="ARBA" id="ARBA00005232"/>
    </source>
</evidence>
<evidence type="ECO:0000256" key="5">
    <source>
        <dbReference type="ARBA" id="ARBA00022679"/>
    </source>
</evidence>
<dbReference type="PANTHER" id="PTHR22589:SF103">
    <property type="entry name" value="CARNITINE O-ACETYL-TRANSFERASE, ISOFORM A-RELATED"/>
    <property type="match status" value="1"/>
</dbReference>
<keyword evidence="22" id="KW-1185">Reference proteome</keyword>
<accession>A0A3D8SD10</accession>
<keyword evidence="6" id="KW-0999">Mitochondrion inner membrane</keyword>
<dbReference type="GO" id="GO:0006631">
    <property type="term" value="P:fatty acid metabolic process"/>
    <property type="evidence" value="ECO:0007669"/>
    <property type="project" value="UniProtKB-KW"/>
</dbReference>
<evidence type="ECO:0000313" key="21">
    <source>
        <dbReference type="EMBL" id="RDW84199.1"/>
    </source>
</evidence>
<dbReference type="Gene3D" id="3.30.559.70">
    <property type="entry name" value="Choline/Carnitine o-acyltransferase, domain 2"/>
    <property type="match status" value="1"/>
</dbReference>
<comment type="similarity">
    <text evidence="3 19">Belongs to the carnitine/choline acetyltransferase family.</text>
</comment>
<keyword evidence="10" id="KW-0496">Mitochondrion</keyword>
<dbReference type="STRING" id="1810919.A0A3D8SD10"/>
<dbReference type="Proteomes" id="UP000256690">
    <property type="component" value="Unassembled WGS sequence"/>
</dbReference>
<dbReference type="OrthoDB" id="240216at2759"/>
<keyword evidence="5 19" id="KW-0808">Transferase</keyword>
<keyword evidence="7" id="KW-0276">Fatty acid metabolism</keyword>
<dbReference type="InterPro" id="IPR000542">
    <property type="entry name" value="Carn_acyl_trans"/>
</dbReference>
<evidence type="ECO:0000256" key="18">
    <source>
        <dbReference type="PIRSR" id="PIRSR600542-1"/>
    </source>
</evidence>
<dbReference type="InterPro" id="IPR039551">
    <property type="entry name" value="Cho/carn_acyl_trans"/>
</dbReference>
<evidence type="ECO:0000256" key="1">
    <source>
        <dbReference type="ARBA" id="ARBA00004275"/>
    </source>
</evidence>
<dbReference type="PANTHER" id="PTHR22589">
    <property type="entry name" value="CARNITINE O-ACYLTRANSFERASE"/>
    <property type="match status" value="1"/>
</dbReference>
<evidence type="ECO:0000256" key="16">
    <source>
        <dbReference type="ARBA" id="ARBA00066910"/>
    </source>
</evidence>
<dbReference type="GO" id="GO:0005743">
    <property type="term" value="C:mitochondrial inner membrane"/>
    <property type="evidence" value="ECO:0007669"/>
    <property type="project" value="UniProtKB-SubCell"/>
</dbReference>
<reference evidence="21 22" key="1">
    <citation type="journal article" date="2018" name="IMA Fungus">
        <title>IMA Genome-F 9: Draft genome sequence of Annulohypoxylon stygium, Aspergillus mulundensis, Berkeleyomyces basicola (syn. Thielaviopsis basicola), Ceratocystis smalleyi, two Cercospora beticola strains, Coleophoma cylindrospora, Fusarium fracticaudum, Phialophora cf. hyalina, and Morchella septimelata.</title>
        <authorList>
            <person name="Wingfield B.D."/>
            <person name="Bills G.F."/>
            <person name="Dong Y."/>
            <person name="Huang W."/>
            <person name="Nel W.J."/>
            <person name="Swalarsk-Parry B.S."/>
            <person name="Vaghefi N."/>
            <person name="Wilken P.M."/>
            <person name="An Z."/>
            <person name="de Beer Z.W."/>
            <person name="De Vos L."/>
            <person name="Chen L."/>
            <person name="Duong T.A."/>
            <person name="Gao Y."/>
            <person name="Hammerbacher A."/>
            <person name="Kikkert J.R."/>
            <person name="Li Y."/>
            <person name="Li H."/>
            <person name="Li K."/>
            <person name="Li Q."/>
            <person name="Liu X."/>
            <person name="Ma X."/>
            <person name="Naidoo K."/>
            <person name="Pethybridge S.J."/>
            <person name="Sun J."/>
            <person name="Steenkamp E.T."/>
            <person name="van der Nest M.A."/>
            <person name="van Wyk S."/>
            <person name="Wingfield M.J."/>
            <person name="Xiong C."/>
            <person name="Yue Q."/>
            <person name="Zhang X."/>
        </authorList>
    </citation>
    <scope>NUCLEOTIDE SEQUENCE [LARGE SCALE GENOMIC DNA]</scope>
    <source>
        <strain evidence="21 22">DSM 5745</strain>
    </source>
</reference>
<dbReference type="Pfam" id="PF00755">
    <property type="entry name" value="Carn_acyltransf"/>
    <property type="match status" value="1"/>
</dbReference>
<dbReference type="EC" id="2.3.1.7" evidence="16"/>
<keyword evidence="8" id="KW-0809">Transit peptide</keyword>
<evidence type="ECO:0000256" key="9">
    <source>
        <dbReference type="ARBA" id="ARBA00023098"/>
    </source>
</evidence>
<evidence type="ECO:0000256" key="19">
    <source>
        <dbReference type="RuleBase" id="RU003801"/>
    </source>
</evidence>
<evidence type="ECO:0000256" key="15">
    <source>
        <dbReference type="ARBA" id="ARBA00053195"/>
    </source>
</evidence>
<dbReference type="GO" id="GO:0004092">
    <property type="term" value="F:carnitine O-acetyltransferase activity"/>
    <property type="evidence" value="ECO:0007669"/>
    <property type="project" value="UniProtKB-EC"/>
</dbReference>
<keyword evidence="9" id="KW-0443">Lipid metabolism</keyword>
<dbReference type="GeneID" id="38114895"/>
<evidence type="ECO:0000256" key="17">
    <source>
        <dbReference type="ARBA" id="ARBA00073438"/>
    </source>
</evidence>
<dbReference type="Gene3D" id="3.30.559.10">
    <property type="entry name" value="Chloramphenicol acetyltransferase-like domain"/>
    <property type="match status" value="2"/>
</dbReference>
<evidence type="ECO:0000256" key="6">
    <source>
        <dbReference type="ARBA" id="ARBA00022792"/>
    </source>
</evidence>
<protein>
    <recommendedName>
        <fullName evidence="17">Carnitine O-acetyltransferase, mitochondrial</fullName>
        <ecNumber evidence="16">2.3.1.7</ecNumber>
    </recommendedName>
</protein>
<dbReference type="InterPro" id="IPR042231">
    <property type="entry name" value="Cho/carn_acyl_trans_2"/>
</dbReference>
<evidence type="ECO:0000259" key="20">
    <source>
        <dbReference type="Pfam" id="PF00755"/>
    </source>
</evidence>
<evidence type="ECO:0000256" key="14">
    <source>
        <dbReference type="ARBA" id="ARBA00052702"/>
    </source>
</evidence>
<keyword evidence="12" id="KW-0576">Peroxisome</keyword>
<comment type="catalytic activity">
    <reaction evidence="14">
        <text>(R)-carnitine + acetyl-CoA = O-acetyl-(R)-carnitine + CoA</text>
        <dbReference type="Rhea" id="RHEA:21136"/>
        <dbReference type="ChEBI" id="CHEBI:16347"/>
        <dbReference type="ChEBI" id="CHEBI:57287"/>
        <dbReference type="ChEBI" id="CHEBI:57288"/>
        <dbReference type="ChEBI" id="CHEBI:57589"/>
        <dbReference type="EC" id="2.3.1.7"/>
    </reaction>
</comment>
<dbReference type="GO" id="GO:0009437">
    <property type="term" value="P:carnitine metabolic process"/>
    <property type="evidence" value="ECO:0007669"/>
    <property type="project" value="TreeGrafter"/>
</dbReference>
<dbReference type="InterPro" id="IPR023213">
    <property type="entry name" value="CAT-like_dom_sf"/>
</dbReference>
<dbReference type="SUPFAM" id="SSF52777">
    <property type="entry name" value="CoA-dependent acyltransferases"/>
    <property type="match status" value="2"/>
</dbReference>
<organism evidence="21 22">
    <name type="scientific">Aspergillus mulundensis</name>
    <dbReference type="NCBI Taxonomy" id="1810919"/>
    <lineage>
        <taxon>Eukaryota</taxon>
        <taxon>Fungi</taxon>
        <taxon>Dikarya</taxon>
        <taxon>Ascomycota</taxon>
        <taxon>Pezizomycotina</taxon>
        <taxon>Eurotiomycetes</taxon>
        <taxon>Eurotiomycetidae</taxon>
        <taxon>Eurotiales</taxon>
        <taxon>Aspergillaceae</taxon>
        <taxon>Aspergillus</taxon>
        <taxon>Aspergillus subgen. Nidulantes</taxon>
    </lineage>
</organism>
<gene>
    <name evidence="21" type="ORF">DSM5745_04525</name>
</gene>
<comment type="subcellular location">
    <subcellularLocation>
        <location evidence="2">Mitochondrion inner membrane</location>
        <topology evidence="2">Peripheral membrane protein</topology>
        <orientation evidence="2">Matrix side</orientation>
    </subcellularLocation>
    <subcellularLocation>
        <location evidence="1">Peroxisome</location>
    </subcellularLocation>
</comment>
<proteinExistence type="inferred from homology"/>
<dbReference type="AlphaFoldDB" id="A0A3D8SD10"/>
<evidence type="ECO:0000256" key="10">
    <source>
        <dbReference type="ARBA" id="ARBA00023128"/>
    </source>
</evidence>
<comment type="function">
    <text evidence="15">Carnitine acetylase is specific for short chain fatty acids. Carnitine acetylase seems to affect the flux through the pyruvate dehydrogenase complex. It may be involved as well in the transport of acetyl-CoA into mitochondria.</text>
</comment>
<sequence>MLQSRQSLQITNRPIHKSKGALLQFQDSLPQLPVPTLEKTAKQYVKSLHPLLSAEQYLASKAAVEDFIKPGGVGRALQARLLARRDNPEIQNWLNDWWNETAYLGNREPVVPYTSYFCSYRDDHLVGNPAKRAAAITFAALEFQGLVDSSSLEPELTKGQPLCMAGYKWLYNATRMPARPSDIPVKFKADEHKHIIVVRKNQFFLIPHTLDGKQLSAVELERQFNRVYQLASTQAQAQVPAVGALTSANRDTWADTRGLLHSHSHPTNKEALRVIESASFLVCLDEAAPVKLESRARQYWHGDGANRWYDKPVQFIVNENGTAGFMGEHCMVDGTLALQLNEYINARILSGLEFDAAGGRLDMPVPRRVQFEVTGQVQVQIARAVAEFHSVMTRHNLAVLAYKGYGRALVKKLQCSPDAYVQMLIQLAYFKMHGKIVPTYESASTRRFQLGRTETCRSVLDESVACAAASMGKGVDRHLFGLRKVLRPDKEIPVSSEFFNGYGWAQAVDDGFGVAYMINENWLNFNIVSKGPDCDRMRYYLREAAEEMHYLLKETIAPEVKL</sequence>
<feature type="active site" description="Proton acceptor" evidence="18">
    <location>
        <position position="329"/>
    </location>
</feature>
<evidence type="ECO:0000256" key="12">
    <source>
        <dbReference type="ARBA" id="ARBA00023140"/>
    </source>
</evidence>
<dbReference type="GO" id="GO:0005777">
    <property type="term" value="C:peroxisome"/>
    <property type="evidence" value="ECO:0007669"/>
    <property type="project" value="UniProtKB-SubCell"/>
</dbReference>